<protein>
    <submittedName>
        <fullName evidence="1">Uncharacterized protein</fullName>
    </submittedName>
</protein>
<gene>
    <name evidence="1" type="ORF">IC620_15075</name>
</gene>
<dbReference type="RefSeq" id="WP_191142667.1">
    <property type="nucleotide sequence ID" value="NZ_JACXAH010000033.1"/>
</dbReference>
<dbReference type="EMBL" id="JACXAH010000033">
    <property type="protein sequence ID" value="MBD1373668.1"/>
    <property type="molecule type" value="Genomic_DNA"/>
</dbReference>
<comment type="caution">
    <text evidence="1">The sequence shown here is derived from an EMBL/GenBank/DDBJ whole genome shotgun (WGS) entry which is preliminary data.</text>
</comment>
<keyword evidence="2" id="KW-1185">Reference proteome</keyword>
<organism evidence="1 2">
    <name type="scientific">Polycladospora coralii</name>
    <dbReference type="NCBI Taxonomy" id="2771432"/>
    <lineage>
        <taxon>Bacteria</taxon>
        <taxon>Bacillati</taxon>
        <taxon>Bacillota</taxon>
        <taxon>Bacilli</taxon>
        <taxon>Bacillales</taxon>
        <taxon>Thermoactinomycetaceae</taxon>
        <taxon>Polycladospora</taxon>
    </lineage>
</organism>
<accession>A0A926NI23</accession>
<sequence length="88" mass="10493">MNEPLKVMDINVDIFQDFPVTEVVRAGLDTQSEYRATLTMDWYNDFQSNDKLNFQEYISAVYKQKGSWINQKLYHRLKKEINALNRLT</sequence>
<reference evidence="1" key="1">
    <citation type="submission" date="2020-09" db="EMBL/GenBank/DDBJ databases">
        <title>A novel bacterium of genus Hazenella, isolated from South China Sea.</title>
        <authorList>
            <person name="Huang H."/>
            <person name="Mo K."/>
            <person name="Hu Y."/>
        </authorList>
    </citation>
    <scope>NUCLEOTIDE SEQUENCE</scope>
    <source>
        <strain evidence="1">IB182357</strain>
    </source>
</reference>
<dbReference type="AlphaFoldDB" id="A0A926NI23"/>
<name>A0A926NI23_9BACL</name>
<dbReference type="Proteomes" id="UP000661691">
    <property type="component" value="Unassembled WGS sequence"/>
</dbReference>
<evidence type="ECO:0000313" key="1">
    <source>
        <dbReference type="EMBL" id="MBD1373668.1"/>
    </source>
</evidence>
<proteinExistence type="predicted"/>
<evidence type="ECO:0000313" key="2">
    <source>
        <dbReference type="Proteomes" id="UP000661691"/>
    </source>
</evidence>